<protein>
    <submittedName>
        <fullName evidence="1">Uncharacterized protein</fullName>
    </submittedName>
</protein>
<proteinExistence type="predicted"/>
<sequence>MINYTHSSKYPNHNINQHVLKLYTFKMYLSGFTCERTFFFNSI</sequence>
<dbReference type="EMBL" id="GBXM01063362">
    <property type="protein sequence ID" value="JAH45215.1"/>
    <property type="molecule type" value="Transcribed_RNA"/>
</dbReference>
<reference evidence="1" key="1">
    <citation type="submission" date="2014-11" db="EMBL/GenBank/DDBJ databases">
        <authorList>
            <person name="Amaro Gonzalez C."/>
        </authorList>
    </citation>
    <scope>NUCLEOTIDE SEQUENCE</scope>
</reference>
<dbReference type="AlphaFoldDB" id="A0A0E9SX05"/>
<reference evidence="1" key="2">
    <citation type="journal article" date="2015" name="Fish Shellfish Immunol.">
        <title>Early steps in the European eel (Anguilla anguilla)-Vibrio vulnificus interaction in the gills: Role of the RtxA13 toxin.</title>
        <authorList>
            <person name="Callol A."/>
            <person name="Pajuelo D."/>
            <person name="Ebbesson L."/>
            <person name="Teles M."/>
            <person name="MacKenzie S."/>
            <person name="Amaro C."/>
        </authorList>
    </citation>
    <scope>NUCLEOTIDE SEQUENCE</scope>
</reference>
<accession>A0A0E9SX05</accession>
<evidence type="ECO:0000313" key="1">
    <source>
        <dbReference type="EMBL" id="JAH45215.1"/>
    </source>
</evidence>
<organism evidence="1">
    <name type="scientific">Anguilla anguilla</name>
    <name type="common">European freshwater eel</name>
    <name type="synonym">Muraena anguilla</name>
    <dbReference type="NCBI Taxonomy" id="7936"/>
    <lineage>
        <taxon>Eukaryota</taxon>
        <taxon>Metazoa</taxon>
        <taxon>Chordata</taxon>
        <taxon>Craniata</taxon>
        <taxon>Vertebrata</taxon>
        <taxon>Euteleostomi</taxon>
        <taxon>Actinopterygii</taxon>
        <taxon>Neopterygii</taxon>
        <taxon>Teleostei</taxon>
        <taxon>Anguilliformes</taxon>
        <taxon>Anguillidae</taxon>
        <taxon>Anguilla</taxon>
    </lineage>
</organism>
<name>A0A0E9SX05_ANGAN</name>